<dbReference type="EMBL" id="MU277189">
    <property type="protein sequence ID" value="KAI0067851.1"/>
    <property type="molecule type" value="Genomic_DNA"/>
</dbReference>
<evidence type="ECO:0000313" key="1">
    <source>
        <dbReference type="EMBL" id="KAI0067851.1"/>
    </source>
</evidence>
<evidence type="ECO:0000313" key="2">
    <source>
        <dbReference type="Proteomes" id="UP000814140"/>
    </source>
</evidence>
<name>A0ACB8THI3_9AGAM</name>
<reference evidence="1" key="2">
    <citation type="journal article" date="2022" name="New Phytol.">
        <title>Evolutionary transition to the ectomycorrhizal habit in the genomes of a hyperdiverse lineage of mushroom-forming fungi.</title>
        <authorList>
            <person name="Looney B."/>
            <person name="Miyauchi S."/>
            <person name="Morin E."/>
            <person name="Drula E."/>
            <person name="Courty P.E."/>
            <person name="Kohler A."/>
            <person name="Kuo A."/>
            <person name="LaButti K."/>
            <person name="Pangilinan J."/>
            <person name="Lipzen A."/>
            <person name="Riley R."/>
            <person name="Andreopoulos W."/>
            <person name="He G."/>
            <person name="Johnson J."/>
            <person name="Nolan M."/>
            <person name="Tritt A."/>
            <person name="Barry K.W."/>
            <person name="Grigoriev I.V."/>
            <person name="Nagy L.G."/>
            <person name="Hibbett D."/>
            <person name="Henrissat B."/>
            <person name="Matheny P.B."/>
            <person name="Labbe J."/>
            <person name="Martin F.M."/>
        </authorList>
    </citation>
    <scope>NUCLEOTIDE SEQUENCE</scope>
    <source>
        <strain evidence="1">HHB10654</strain>
    </source>
</reference>
<organism evidence="1 2">
    <name type="scientific">Artomyces pyxidatus</name>
    <dbReference type="NCBI Taxonomy" id="48021"/>
    <lineage>
        <taxon>Eukaryota</taxon>
        <taxon>Fungi</taxon>
        <taxon>Dikarya</taxon>
        <taxon>Basidiomycota</taxon>
        <taxon>Agaricomycotina</taxon>
        <taxon>Agaricomycetes</taxon>
        <taxon>Russulales</taxon>
        <taxon>Auriscalpiaceae</taxon>
        <taxon>Artomyces</taxon>
    </lineage>
</organism>
<reference evidence="1" key="1">
    <citation type="submission" date="2021-03" db="EMBL/GenBank/DDBJ databases">
        <authorList>
            <consortium name="DOE Joint Genome Institute"/>
            <person name="Ahrendt S."/>
            <person name="Looney B.P."/>
            <person name="Miyauchi S."/>
            <person name="Morin E."/>
            <person name="Drula E."/>
            <person name="Courty P.E."/>
            <person name="Chicoki N."/>
            <person name="Fauchery L."/>
            <person name="Kohler A."/>
            <person name="Kuo A."/>
            <person name="Labutti K."/>
            <person name="Pangilinan J."/>
            <person name="Lipzen A."/>
            <person name="Riley R."/>
            <person name="Andreopoulos W."/>
            <person name="He G."/>
            <person name="Johnson J."/>
            <person name="Barry K.W."/>
            <person name="Grigoriev I.V."/>
            <person name="Nagy L."/>
            <person name="Hibbett D."/>
            <person name="Henrissat B."/>
            <person name="Matheny P.B."/>
            <person name="Labbe J."/>
            <person name="Martin F."/>
        </authorList>
    </citation>
    <scope>NUCLEOTIDE SEQUENCE</scope>
    <source>
        <strain evidence="1">HHB10654</strain>
    </source>
</reference>
<sequence>MAPPPSPHFPPVPTPRRPSPSKQASLSAPPKPPTSKATSSSPSLTPFPPMLSQMPTRAEVDATRAQIERRRRGASAQSIGKHSRQHIYAKVHQAKVRDVRKQDRITMQKELFAIKRAKGYTSDFKTFKGYMSYRELLESQELLSSSRSLTDLRPKAQDQASGESRRRSFGDGPSDQFFERALKIARDTLNSPKPIRPFVPTPEQRMIREKNEEIERRLHGPQPLPESLPPADDAEVAQLLSKRGLISKIAREQVTDKDIARLRPHQWLNDEIINFYGQMILTRSEEAAKALGQSKAVNGVSINGAVNGLKKGGARAPKDRVLDIHYFSTFFWSKLIGEGYEKARLAKWTKKFDIFSKDAILIPINHNNSHWTGAAINFRRKRIESYDSMGMAREVVFKHLREYLDCEHRNKKKTPFDFTGWINYAPDDTPQQENGWDCGVFTCQFLESLSRGQETFNFSQRDMNYLRRRMIWEIAHTTFRDES</sequence>
<protein>
    <submittedName>
        <fullName evidence="1">Cysteine proteinase</fullName>
    </submittedName>
</protein>
<keyword evidence="2" id="KW-1185">Reference proteome</keyword>
<dbReference type="Proteomes" id="UP000814140">
    <property type="component" value="Unassembled WGS sequence"/>
</dbReference>
<proteinExistence type="predicted"/>
<accession>A0ACB8THI3</accession>
<gene>
    <name evidence="1" type="ORF">BV25DRAFT_1819306</name>
</gene>
<comment type="caution">
    <text evidence="1">The sequence shown here is derived from an EMBL/GenBank/DDBJ whole genome shotgun (WGS) entry which is preliminary data.</text>
</comment>